<accession>A0A1G2FQQ3</accession>
<sequence length="212" mass="23504">MKLLLTSTGITNDSIAIAFDGLTGMARSKVMIGFVPTAANAEPGKKDWFLRQIFDLNKFGYTNIDFVDFSASGFNWQERLNVCDVVYVSGGNTFHLLNETRKNGFDKWIKENIESKIYVGTSAGSILATPTIAIATVEPADTNYAEITDLTALNLVDFEISPHSPEQLSFEINENYAKTISNKLYAIDDNTAIKVINGNIEIITKGKWKVFK</sequence>
<proteinExistence type="inferred from homology"/>
<keyword evidence="2" id="KW-0645">Protease</keyword>
<dbReference type="PANTHER" id="PTHR20842:SF0">
    <property type="entry name" value="ALPHA-ASPARTYL DIPEPTIDASE"/>
    <property type="match status" value="1"/>
</dbReference>
<name>A0A1G2FQQ3_9BACT</name>
<dbReference type="SUPFAM" id="SSF52317">
    <property type="entry name" value="Class I glutamine amidotransferase-like"/>
    <property type="match status" value="1"/>
</dbReference>
<evidence type="ECO:0000313" key="6">
    <source>
        <dbReference type="Proteomes" id="UP000177020"/>
    </source>
</evidence>
<dbReference type="Pfam" id="PF03575">
    <property type="entry name" value="Peptidase_S51"/>
    <property type="match status" value="1"/>
</dbReference>
<dbReference type="InterPro" id="IPR005320">
    <property type="entry name" value="Peptidase_S51"/>
</dbReference>
<keyword evidence="3" id="KW-0378">Hydrolase</keyword>
<evidence type="ECO:0000256" key="1">
    <source>
        <dbReference type="ARBA" id="ARBA00006534"/>
    </source>
</evidence>
<dbReference type="GO" id="GO:0008236">
    <property type="term" value="F:serine-type peptidase activity"/>
    <property type="evidence" value="ECO:0007669"/>
    <property type="project" value="UniProtKB-KW"/>
</dbReference>
<evidence type="ECO:0000313" key="5">
    <source>
        <dbReference type="EMBL" id="OGZ40373.1"/>
    </source>
</evidence>
<comment type="similarity">
    <text evidence="1">Belongs to the peptidase S51 family.</text>
</comment>
<dbReference type="GO" id="GO:0006508">
    <property type="term" value="P:proteolysis"/>
    <property type="evidence" value="ECO:0007669"/>
    <property type="project" value="UniProtKB-KW"/>
</dbReference>
<dbReference type="InterPro" id="IPR029062">
    <property type="entry name" value="Class_I_gatase-like"/>
</dbReference>
<dbReference type="Proteomes" id="UP000177020">
    <property type="component" value="Unassembled WGS sequence"/>
</dbReference>
<dbReference type="PANTHER" id="PTHR20842">
    <property type="entry name" value="PROTEASE S51 ALPHA-ASPARTYL DIPEPTIDASE"/>
    <property type="match status" value="1"/>
</dbReference>
<protein>
    <recommendedName>
        <fullName evidence="7">Peptidase S51</fullName>
    </recommendedName>
</protein>
<gene>
    <name evidence="5" type="ORF">A3I20_01960</name>
</gene>
<dbReference type="AlphaFoldDB" id="A0A1G2FQQ3"/>
<evidence type="ECO:0000256" key="3">
    <source>
        <dbReference type="ARBA" id="ARBA00022801"/>
    </source>
</evidence>
<dbReference type="Gene3D" id="3.40.50.880">
    <property type="match status" value="1"/>
</dbReference>
<dbReference type="EMBL" id="MHNG01000019">
    <property type="protein sequence ID" value="OGZ40373.1"/>
    <property type="molecule type" value="Genomic_DNA"/>
</dbReference>
<evidence type="ECO:0008006" key="7">
    <source>
        <dbReference type="Google" id="ProtNLM"/>
    </source>
</evidence>
<organism evidence="5 6">
    <name type="scientific">Candidatus Portnoybacteria bacterium RIFCSPLOWO2_02_FULL_40_15</name>
    <dbReference type="NCBI Taxonomy" id="1802002"/>
    <lineage>
        <taxon>Bacteria</taxon>
        <taxon>Candidatus Portnoyibacteriota</taxon>
    </lineage>
</organism>
<evidence type="ECO:0000256" key="2">
    <source>
        <dbReference type="ARBA" id="ARBA00022670"/>
    </source>
</evidence>
<comment type="caution">
    <text evidence="5">The sequence shown here is derived from an EMBL/GenBank/DDBJ whole genome shotgun (WGS) entry which is preliminary data.</text>
</comment>
<evidence type="ECO:0000256" key="4">
    <source>
        <dbReference type="ARBA" id="ARBA00022825"/>
    </source>
</evidence>
<reference evidence="5 6" key="1">
    <citation type="journal article" date="2016" name="Nat. Commun.">
        <title>Thousands of microbial genomes shed light on interconnected biogeochemical processes in an aquifer system.</title>
        <authorList>
            <person name="Anantharaman K."/>
            <person name="Brown C.T."/>
            <person name="Hug L.A."/>
            <person name="Sharon I."/>
            <person name="Castelle C.J."/>
            <person name="Probst A.J."/>
            <person name="Thomas B.C."/>
            <person name="Singh A."/>
            <person name="Wilkins M.J."/>
            <person name="Karaoz U."/>
            <person name="Brodie E.L."/>
            <person name="Williams K.H."/>
            <person name="Hubbard S.S."/>
            <person name="Banfield J.F."/>
        </authorList>
    </citation>
    <scope>NUCLEOTIDE SEQUENCE [LARGE SCALE GENOMIC DNA]</scope>
</reference>
<keyword evidence="4" id="KW-0720">Serine protease</keyword>